<evidence type="ECO:0000313" key="11">
    <source>
        <dbReference type="Proteomes" id="UP000547458"/>
    </source>
</evidence>
<sequence>MTYDRPTDSINRPVNENLNKRSSKRGFLLKSRVVEGVIAGFAVVAVATGAAIAAYASAQSAPEPTTTAVPVSDAEELRLGYFGNLTHAPALVGLENGYFAEELGDTKLSTQAFNAGPSAIEALNAGAIDATFIGPNPAINSYVQSNGESLRIVAGATAGGAQLVVKPGIDSPEDLAGATLASPQLGNTQDVALRVWLHEQGYETTTEGGGDVAIIPTENATTLQLFQNGDIDGAWLPEPWASRLVVDAGAEVLVDEAELWPEGKFATTVLVVNRQYLAEHPNQVKALLRAEERAITWLNENPEQTPDLINAGLEAANAKPLAAPVVERALENVTFSQEPLADALGELLKDGVQAGTTDDADLAGILDLTLLNDQQVEAGLQEYEDAGLGAGTAP</sequence>
<keyword evidence="9" id="KW-0812">Transmembrane</keyword>
<proteinExistence type="inferred from homology"/>
<dbReference type="GO" id="GO:0042597">
    <property type="term" value="C:periplasmic space"/>
    <property type="evidence" value="ECO:0007669"/>
    <property type="project" value="UniProtKB-SubCell"/>
</dbReference>
<dbReference type="Proteomes" id="UP000547458">
    <property type="component" value="Unassembled WGS sequence"/>
</dbReference>
<keyword evidence="8 9" id="KW-0472">Membrane</keyword>
<dbReference type="Gene3D" id="3.40.190.10">
    <property type="entry name" value="Periplasmic binding protein-like II"/>
    <property type="match status" value="2"/>
</dbReference>
<feature type="transmembrane region" description="Helical" evidence="9">
    <location>
        <begin position="33"/>
        <end position="56"/>
    </location>
</feature>
<comment type="caution">
    <text evidence="10">The sequence shown here is derived from an EMBL/GenBank/DDBJ whole genome shotgun (WGS) entry which is preliminary data.</text>
</comment>
<accession>A0A846RJ29</accession>
<reference evidence="10 11" key="1">
    <citation type="submission" date="2020-03" db="EMBL/GenBank/DDBJ databases">
        <title>Sequencing the genomes of 1000 actinobacteria strains.</title>
        <authorList>
            <person name="Klenk H.-P."/>
        </authorList>
    </citation>
    <scope>NUCLEOTIDE SEQUENCE [LARGE SCALE GENOMIC DNA]</scope>
    <source>
        <strain evidence="10 11">DSM 16403</strain>
    </source>
</reference>
<dbReference type="GO" id="GO:0005886">
    <property type="term" value="C:plasma membrane"/>
    <property type="evidence" value="ECO:0007669"/>
    <property type="project" value="UniProtKB-SubCell"/>
</dbReference>
<comment type="similarity">
    <text evidence="3">Belongs to the bacterial solute-binding protein SsuA/TauA family.</text>
</comment>
<evidence type="ECO:0000256" key="4">
    <source>
        <dbReference type="ARBA" id="ARBA00022448"/>
    </source>
</evidence>
<keyword evidence="4" id="KW-0813">Transport</keyword>
<dbReference type="CDD" id="cd13553">
    <property type="entry name" value="PBP2_NrtA_CpmA_like"/>
    <property type="match status" value="1"/>
</dbReference>
<keyword evidence="6" id="KW-0997">Cell inner membrane</keyword>
<dbReference type="AlphaFoldDB" id="A0A846RJ29"/>
<evidence type="ECO:0000256" key="7">
    <source>
        <dbReference type="ARBA" id="ARBA00022729"/>
    </source>
</evidence>
<dbReference type="SUPFAM" id="SSF53850">
    <property type="entry name" value="Periplasmic binding protein-like II"/>
    <property type="match status" value="1"/>
</dbReference>
<evidence type="ECO:0000256" key="9">
    <source>
        <dbReference type="SAM" id="Phobius"/>
    </source>
</evidence>
<evidence type="ECO:0000256" key="3">
    <source>
        <dbReference type="ARBA" id="ARBA00010742"/>
    </source>
</evidence>
<dbReference type="InterPro" id="IPR010067">
    <property type="entry name" value="ABC_SsuA_sub-bd"/>
</dbReference>
<dbReference type="GO" id="GO:0042626">
    <property type="term" value="F:ATPase-coupled transmembrane transporter activity"/>
    <property type="evidence" value="ECO:0007669"/>
    <property type="project" value="InterPro"/>
</dbReference>
<dbReference type="PANTHER" id="PTHR30024">
    <property type="entry name" value="ALIPHATIC SULFONATES-BINDING PROTEIN-RELATED"/>
    <property type="match status" value="1"/>
</dbReference>
<dbReference type="RefSeq" id="WP_167994415.1">
    <property type="nucleotide sequence ID" value="NZ_JAATJL010000001.1"/>
</dbReference>
<gene>
    <name evidence="10" type="ORF">BJ994_002384</name>
</gene>
<dbReference type="PANTHER" id="PTHR30024:SF47">
    <property type="entry name" value="TAURINE-BINDING PERIPLASMIC PROTEIN"/>
    <property type="match status" value="1"/>
</dbReference>
<evidence type="ECO:0000256" key="6">
    <source>
        <dbReference type="ARBA" id="ARBA00022519"/>
    </source>
</evidence>
<keyword evidence="5" id="KW-1003">Cell membrane</keyword>
<evidence type="ECO:0000256" key="2">
    <source>
        <dbReference type="ARBA" id="ARBA00004533"/>
    </source>
</evidence>
<name>A0A846RJ29_9MICC</name>
<dbReference type="Pfam" id="PF13379">
    <property type="entry name" value="NMT1_2"/>
    <property type="match status" value="1"/>
</dbReference>
<dbReference type="InterPro" id="IPR044527">
    <property type="entry name" value="NrtA/CpmA_ABC-bd_dom"/>
</dbReference>
<keyword evidence="9" id="KW-1133">Transmembrane helix</keyword>
<keyword evidence="7" id="KW-0732">Signal</keyword>
<evidence type="ECO:0000256" key="5">
    <source>
        <dbReference type="ARBA" id="ARBA00022475"/>
    </source>
</evidence>
<dbReference type="NCBIfam" id="TIGR01728">
    <property type="entry name" value="SsuA_fam"/>
    <property type="match status" value="1"/>
</dbReference>
<evidence type="ECO:0000256" key="8">
    <source>
        <dbReference type="ARBA" id="ARBA00023136"/>
    </source>
</evidence>
<comment type="subcellular location">
    <subcellularLocation>
        <location evidence="2">Cell inner membrane</location>
    </subcellularLocation>
    <subcellularLocation>
        <location evidence="1">Periplasm</location>
    </subcellularLocation>
</comment>
<keyword evidence="11" id="KW-1185">Reference proteome</keyword>
<evidence type="ECO:0000256" key="1">
    <source>
        <dbReference type="ARBA" id="ARBA00004418"/>
    </source>
</evidence>
<evidence type="ECO:0000313" key="10">
    <source>
        <dbReference type="EMBL" id="NJC23308.1"/>
    </source>
</evidence>
<protein>
    <submittedName>
        <fullName evidence="10">NitT/TauT family transport system substrate-binding protein</fullName>
    </submittedName>
</protein>
<dbReference type="EMBL" id="JAATJL010000001">
    <property type="protein sequence ID" value="NJC23308.1"/>
    <property type="molecule type" value="Genomic_DNA"/>
</dbReference>
<organism evidence="10 11">
    <name type="scientific">Arthrobacter pigmenti</name>
    <dbReference type="NCBI Taxonomy" id="271432"/>
    <lineage>
        <taxon>Bacteria</taxon>
        <taxon>Bacillati</taxon>
        <taxon>Actinomycetota</taxon>
        <taxon>Actinomycetes</taxon>
        <taxon>Micrococcales</taxon>
        <taxon>Micrococcaceae</taxon>
        <taxon>Arthrobacter</taxon>
    </lineage>
</organism>